<gene>
    <name evidence="14" type="primary">galK_2</name>
    <name evidence="14" type="ORF">BN996_01485</name>
</gene>
<dbReference type="GO" id="GO:0004335">
    <property type="term" value="F:galactokinase activity"/>
    <property type="evidence" value="ECO:0007669"/>
    <property type="project" value="UniProtKB-UniRule"/>
</dbReference>
<keyword evidence="2" id="KW-0808">Transferase</keyword>
<keyword evidence="4" id="KW-0547">Nucleotide-binding</keyword>
<evidence type="ECO:0000313" key="15">
    <source>
        <dbReference type="Proteomes" id="UP000198902"/>
    </source>
</evidence>
<dbReference type="PRINTS" id="PR00473">
    <property type="entry name" value="GALCTOKINASE"/>
</dbReference>
<keyword evidence="8" id="KW-0119">Carbohydrate metabolism</keyword>
<dbReference type="AlphaFoldDB" id="A0A0D6JQ81"/>
<feature type="compositionally biased region" description="Low complexity" evidence="10">
    <location>
        <begin position="504"/>
        <end position="514"/>
    </location>
</feature>
<feature type="domain" description="GHMP kinase C-terminal" evidence="12">
    <location>
        <begin position="300"/>
        <end position="380"/>
    </location>
</feature>
<dbReference type="SUPFAM" id="SSF55060">
    <property type="entry name" value="GHMP Kinase, C-terminal domain"/>
    <property type="match status" value="1"/>
</dbReference>
<keyword evidence="7" id="KW-0460">Magnesium</keyword>
<dbReference type="GO" id="GO:0046872">
    <property type="term" value="F:metal ion binding"/>
    <property type="evidence" value="ECO:0007669"/>
    <property type="project" value="UniProtKB-KW"/>
</dbReference>
<feature type="compositionally biased region" description="Polar residues" evidence="10">
    <location>
        <begin position="7"/>
        <end position="17"/>
    </location>
</feature>
<name>A0A0D6JQ81_9EURY</name>
<dbReference type="InterPro" id="IPR006203">
    <property type="entry name" value="GHMP_knse_ATP-bd_CS"/>
</dbReference>
<proteinExistence type="inferred from homology"/>
<evidence type="ECO:0000256" key="8">
    <source>
        <dbReference type="ARBA" id="ARBA00023277"/>
    </source>
</evidence>
<evidence type="ECO:0000256" key="1">
    <source>
        <dbReference type="ARBA" id="ARBA00006566"/>
    </source>
</evidence>
<organism evidence="14 15">
    <name type="scientific">Haloferax massiliensis</name>
    <dbReference type="NCBI Taxonomy" id="1476858"/>
    <lineage>
        <taxon>Archaea</taxon>
        <taxon>Methanobacteriati</taxon>
        <taxon>Methanobacteriota</taxon>
        <taxon>Stenosarchaea group</taxon>
        <taxon>Halobacteria</taxon>
        <taxon>Halobacteriales</taxon>
        <taxon>Haloferacaceae</taxon>
        <taxon>Haloferax</taxon>
    </lineage>
</organism>
<protein>
    <recommendedName>
        <fullName evidence="9">Galactokinase</fullName>
        <ecNumber evidence="9">2.7.1.6</ecNumber>
    </recommendedName>
</protein>
<dbReference type="Pfam" id="PF10509">
    <property type="entry name" value="GalKase_gal_bdg"/>
    <property type="match status" value="1"/>
</dbReference>
<dbReference type="Pfam" id="PF00288">
    <property type="entry name" value="GHMP_kinases_N"/>
    <property type="match status" value="1"/>
</dbReference>
<sequence length="522" mass="55641">MSRDADGSNTGTPNQVERATVALDAAFGPDGDAPSSRSTPAPTVAVAPGRVNLVGGHTDYNDGLCLPMAVDRHVAVAARPRSDDRLRVRAADFDETAELDPDDDPGGWAAYVAAVARVLREDDPVGGADLAIASDVPTGAGLSSSAALELAVGRALLAVSGRDRPVADLALACWRAEVEGVGVECGILDQFSAALCEADSALFLDCRSRETESVPLGDDAGVLVIDTGVSHELTESGYNDRVRECEAALDRLREVADRGLDSLRDVDRALLDAHADALESVHSRRVRHVVTENERVRRARDALAAGDLDRVGDAMLAAHESLRDDYEVSCPELDAAVELAAETPGVYGARMTGGGFGGSAVALVDGDALDRAERAIRAAAPERVGPDATCSPAARRPAFDWSARSKREPTAPRGVSGKIGTRVPCVLPWFRFGLRLVEQRSTLCCWLAEAYASSNEANRGFAGSTSRFTPRRILSSEARLIRRRLTPRRTASRRRPCALRRRPCPASRRGPASPESRCTRPR</sequence>
<dbReference type="InterPro" id="IPR013750">
    <property type="entry name" value="GHMP_kinase_C_dom"/>
</dbReference>
<dbReference type="InterPro" id="IPR006204">
    <property type="entry name" value="GHMP_kinase_N_dom"/>
</dbReference>
<keyword evidence="15" id="KW-1185">Reference proteome</keyword>
<evidence type="ECO:0000256" key="10">
    <source>
        <dbReference type="SAM" id="MobiDB-lite"/>
    </source>
</evidence>
<dbReference type="Proteomes" id="UP000198902">
    <property type="component" value="Unassembled WGS sequence"/>
</dbReference>
<dbReference type="InterPro" id="IPR019539">
    <property type="entry name" value="GalKase_N"/>
</dbReference>
<feature type="compositionally biased region" description="Basic residues" evidence="10">
    <location>
        <begin position="485"/>
        <end position="503"/>
    </location>
</feature>
<dbReference type="NCBIfam" id="TIGR00131">
    <property type="entry name" value="gal_kin"/>
    <property type="match status" value="1"/>
</dbReference>
<evidence type="ECO:0000256" key="5">
    <source>
        <dbReference type="ARBA" id="ARBA00022777"/>
    </source>
</evidence>
<keyword evidence="6" id="KW-0067">ATP-binding</keyword>
<feature type="domain" description="Galactokinase N-terminal" evidence="13">
    <location>
        <begin position="42"/>
        <end position="80"/>
    </location>
</feature>
<evidence type="ECO:0000259" key="11">
    <source>
        <dbReference type="Pfam" id="PF00288"/>
    </source>
</evidence>
<dbReference type="EMBL" id="CSTE01000002">
    <property type="protein sequence ID" value="CQR50009.1"/>
    <property type="molecule type" value="Genomic_DNA"/>
</dbReference>
<evidence type="ECO:0000259" key="12">
    <source>
        <dbReference type="Pfam" id="PF08544"/>
    </source>
</evidence>
<dbReference type="InterPro" id="IPR000705">
    <property type="entry name" value="Galactokinase"/>
</dbReference>
<reference evidence="15" key="1">
    <citation type="submission" date="2015-03" db="EMBL/GenBank/DDBJ databases">
        <authorList>
            <person name="Urmite Genomes"/>
        </authorList>
    </citation>
    <scope>NUCLEOTIDE SEQUENCE [LARGE SCALE GENOMIC DNA]</scope>
    <source>
        <strain evidence="15">Arc-Hr</strain>
    </source>
</reference>
<dbReference type="InterPro" id="IPR020568">
    <property type="entry name" value="Ribosomal_Su5_D2-typ_SF"/>
</dbReference>
<evidence type="ECO:0000256" key="4">
    <source>
        <dbReference type="ARBA" id="ARBA00022741"/>
    </source>
</evidence>
<feature type="region of interest" description="Disordered" evidence="10">
    <location>
        <begin position="1"/>
        <end position="43"/>
    </location>
</feature>
<dbReference type="Gene3D" id="3.30.70.890">
    <property type="entry name" value="GHMP kinase, C-terminal domain"/>
    <property type="match status" value="1"/>
</dbReference>
<evidence type="ECO:0000256" key="2">
    <source>
        <dbReference type="ARBA" id="ARBA00022679"/>
    </source>
</evidence>
<dbReference type="PRINTS" id="PR00959">
    <property type="entry name" value="MEVGALKINASE"/>
</dbReference>
<evidence type="ECO:0000256" key="6">
    <source>
        <dbReference type="ARBA" id="ARBA00022840"/>
    </source>
</evidence>
<dbReference type="PANTHER" id="PTHR10457:SF7">
    <property type="entry name" value="GALACTOKINASE-RELATED"/>
    <property type="match status" value="1"/>
</dbReference>
<dbReference type="SUPFAM" id="SSF54211">
    <property type="entry name" value="Ribosomal protein S5 domain 2-like"/>
    <property type="match status" value="1"/>
</dbReference>
<evidence type="ECO:0000313" key="14">
    <source>
        <dbReference type="EMBL" id="CQR50009.1"/>
    </source>
</evidence>
<dbReference type="FunFam" id="3.30.70.890:FF:000001">
    <property type="entry name" value="Galactokinase"/>
    <property type="match status" value="1"/>
</dbReference>
<evidence type="ECO:0000256" key="9">
    <source>
        <dbReference type="NCBIfam" id="TIGR00131"/>
    </source>
</evidence>
<accession>A0A0D6JQ81</accession>
<comment type="similarity">
    <text evidence="1">Belongs to the GHMP kinase family. GalK subfamily.</text>
</comment>
<dbReference type="GO" id="GO:0005829">
    <property type="term" value="C:cytosol"/>
    <property type="evidence" value="ECO:0007669"/>
    <property type="project" value="TreeGrafter"/>
</dbReference>
<dbReference type="Pfam" id="PF08544">
    <property type="entry name" value="GHMP_kinases_C"/>
    <property type="match status" value="1"/>
</dbReference>
<dbReference type="Gene3D" id="3.30.230.10">
    <property type="match status" value="1"/>
</dbReference>
<dbReference type="PROSITE" id="PS00627">
    <property type="entry name" value="GHMP_KINASES_ATP"/>
    <property type="match status" value="1"/>
</dbReference>
<dbReference type="InterPro" id="IPR014721">
    <property type="entry name" value="Ribsml_uS5_D2-typ_fold_subgr"/>
</dbReference>
<dbReference type="PANTHER" id="PTHR10457">
    <property type="entry name" value="MEVALONATE KINASE/GALACTOKINASE"/>
    <property type="match status" value="1"/>
</dbReference>
<dbReference type="GO" id="GO:0006012">
    <property type="term" value="P:galactose metabolic process"/>
    <property type="evidence" value="ECO:0007669"/>
    <property type="project" value="UniProtKB-UniRule"/>
</dbReference>
<dbReference type="InterPro" id="IPR036554">
    <property type="entry name" value="GHMP_kinase_C_sf"/>
</dbReference>
<evidence type="ECO:0000259" key="13">
    <source>
        <dbReference type="Pfam" id="PF10509"/>
    </source>
</evidence>
<evidence type="ECO:0000256" key="7">
    <source>
        <dbReference type="ARBA" id="ARBA00022842"/>
    </source>
</evidence>
<dbReference type="EC" id="2.7.1.6" evidence="9"/>
<evidence type="ECO:0000256" key="3">
    <source>
        <dbReference type="ARBA" id="ARBA00022723"/>
    </source>
</evidence>
<dbReference type="GO" id="GO:0005524">
    <property type="term" value="F:ATP binding"/>
    <property type="evidence" value="ECO:0007669"/>
    <property type="project" value="UniProtKB-UniRule"/>
</dbReference>
<feature type="domain" description="GHMP kinase N-terminal" evidence="11">
    <location>
        <begin position="111"/>
        <end position="195"/>
    </location>
</feature>
<feature type="region of interest" description="Disordered" evidence="10">
    <location>
        <begin position="485"/>
        <end position="522"/>
    </location>
</feature>
<keyword evidence="5 14" id="KW-0418">Kinase</keyword>
<keyword evidence="3" id="KW-0479">Metal-binding</keyword>